<dbReference type="Proteomes" id="UP000236161">
    <property type="component" value="Unassembled WGS sequence"/>
</dbReference>
<evidence type="ECO:0000256" key="1">
    <source>
        <dbReference type="SAM" id="MobiDB-lite"/>
    </source>
</evidence>
<keyword evidence="3" id="KW-1185">Reference proteome</keyword>
<organism evidence="2 3">
    <name type="scientific">Apostasia shenzhenica</name>
    <dbReference type="NCBI Taxonomy" id="1088818"/>
    <lineage>
        <taxon>Eukaryota</taxon>
        <taxon>Viridiplantae</taxon>
        <taxon>Streptophyta</taxon>
        <taxon>Embryophyta</taxon>
        <taxon>Tracheophyta</taxon>
        <taxon>Spermatophyta</taxon>
        <taxon>Magnoliopsida</taxon>
        <taxon>Liliopsida</taxon>
        <taxon>Asparagales</taxon>
        <taxon>Orchidaceae</taxon>
        <taxon>Apostasioideae</taxon>
        <taxon>Apostasia</taxon>
    </lineage>
</organism>
<proteinExistence type="predicted"/>
<feature type="region of interest" description="Disordered" evidence="1">
    <location>
        <begin position="1"/>
        <end position="26"/>
    </location>
</feature>
<evidence type="ECO:0000313" key="3">
    <source>
        <dbReference type="Proteomes" id="UP000236161"/>
    </source>
</evidence>
<evidence type="ECO:0000313" key="2">
    <source>
        <dbReference type="EMBL" id="PKA61337.1"/>
    </source>
</evidence>
<dbReference type="EMBL" id="KZ451932">
    <property type="protein sequence ID" value="PKA61337.1"/>
    <property type="molecule type" value="Genomic_DNA"/>
</dbReference>
<reference evidence="2 3" key="1">
    <citation type="journal article" date="2017" name="Nature">
        <title>The Apostasia genome and the evolution of orchids.</title>
        <authorList>
            <person name="Zhang G.Q."/>
            <person name="Liu K.W."/>
            <person name="Li Z."/>
            <person name="Lohaus R."/>
            <person name="Hsiao Y.Y."/>
            <person name="Niu S.C."/>
            <person name="Wang J.Y."/>
            <person name="Lin Y.C."/>
            <person name="Xu Q."/>
            <person name="Chen L.J."/>
            <person name="Yoshida K."/>
            <person name="Fujiwara S."/>
            <person name="Wang Z.W."/>
            <person name="Zhang Y.Q."/>
            <person name="Mitsuda N."/>
            <person name="Wang M."/>
            <person name="Liu G.H."/>
            <person name="Pecoraro L."/>
            <person name="Huang H.X."/>
            <person name="Xiao X.J."/>
            <person name="Lin M."/>
            <person name="Wu X.Y."/>
            <person name="Wu W.L."/>
            <person name="Chen Y.Y."/>
            <person name="Chang S.B."/>
            <person name="Sakamoto S."/>
            <person name="Ohme-Takagi M."/>
            <person name="Yagi M."/>
            <person name="Zeng S.J."/>
            <person name="Shen C.Y."/>
            <person name="Yeh C.M."/>
            <person name="Luo Y.B."/>
            <person name="Tsai W.C."/>
            <person name="Van de Peer Y."/>
            <person name="Liu Z.J."/>
        </authorList>
    </citation>
    <scope>NUCLEOTIDE SEQUENCE [LARGE SCALE GENOMIC DNA]</scope>
    <source>
        <strain evidence="3">cv. Shenzhen</strain>
        <tissue evidence="2">Stem</tissue>
    </source>
</reference>
<sequence length="90" mass="9619">MGGSAGQRPDARVFREGDSSTLRHGYPSLTIDHIASTAKNTKSEAECYQQIEDRTGAEGGHDFFFSCASAKNGRANSEAGKCFFGSTLQP</sequence>
<gene>
    <name evidence="2" type="ORF">AXF42_Ash006234</name>
</gene>
<protein>
    <submittedName>
        <fullName evidence="2">Uncharacterized protein</fullName>
    </submittedName>
</protein>
<feature type="compositionally biased region" description="Basic and acidic residues" evidence="1">
    <location>
        <begin position="9"/>
        <end position="18"/>
    </location>
</feature>
<accession>A0A2I0B0L5</accession>
<dbReference type="AlphaFoldDB" id="A0A2I0B0L5"/>
<name>A0A2I0B0L5_9ASPA</name>